<protein>
    <submittedName>
        <fullName evidence="1">Uncharacterized protein</fullName>
    </submittedName>
</protein>
<keyword evidence="2" id="KW-1185">Reference proteome</keyword>
<organism evidence="1 2">
    <name type="scientific">Thalassoglobus neptunius</name>
    <dbReference type="NCBI Taxonomy" id="1938619"/>
    <lineage>
        <taxon>Bacteria</taxon>
        <taxon>Pseudomonadati</taxon>
        <taxon>Planctomycetota</taxon>
        <taxon>Planctomycetia</taxon>
        <taxon>Planctomycetales</taxon>
        <taxon>Planctomycetaceae</taxon>
        <taxon>Thalassoglobus</taxon>
    </lineage>
</organism>
<evidence type="ECO:0000313" key="1">
    <source>
        <dbReference type="EMBL" id="TWT58925.1"/>
    </source>
</evidence>
<dbReference type="EMBL" id="SIHI01000001">
    <property type="protein sequence ID" value="TWT58925.1"/>
    <property type="molecule type" value="Genomic_DNA"/>
</dbReference>
<gene>
    <name evidence="1" type="ORF">KOR42_23120</name>
</gene>
<evidence type="ECO:0000313" key="2">
    <source>
        <dbReference type="Proteomes" id="UP000317243"/>
    </source>
</evidence>
<proteinExistence type="predicted"/>
<sequence>MTILYRCEEHGEFRENICPECQSDIPVSRHRTLWNVILNPILRFVFGVHIVSVFDDDWKLIGYRIQRVQ</sequence>
<dbReference type="Proteomes" id="UP000317243">
    <property type="component" value="Unassembled WGS sequence"/>
</dbReference>
<comment type="caution">
    <text evidence="1">The sequence shown here is derived from an EMBL/GenBank/DDBJ whole genome shotgun (WGS) entry which is preliminary data.</text>
</comment>
<dbReference type="AlphaFoldDB" id="A0A5C5X9S6"/>
<reference evidence="1 2" key="1">
    <citation type="submission" date="2019-02" db="EMBL/GenBank/DDBJ databases">
        <title>Deep-cultivation of Planctomycetes and their phenomic and genomic characterization uncovers novel biology.</title>
        <authorList>
            <person name="Wiegand S."/>
            <person name="Jogler M."/>
            <person name="Boedeker C."/>
            <person name="Pinto D."/>
            <person name="Vollmers J."/>
            <person name="Rivas-Marin E."/>
            <person name="Kohn T."/>
            <person name="Peeters S.H."/>
            <person name="Heuer A."/>
            <person name="Rast P."/>
            <person name="Oberbeckmann S."/>
            <person name="Bunk B."/>
            <person name="Jeske O."/>
            <person name="Meyerdierks A."/>
            <person name="Storesund J.E."/>
            <person name="Kallscheuer N."/>
            <person name="Luecker S."/>
            <person name="Lage O.M."/>
            <person name="Pohl T."/>
            <person name="Merkel B.J."/>
            <person name="Hornburger P."/>
            <person name="Mueller R.-W."/>
            <person name="Bruemmer F."/>
            <person name="Labrenz M."/>
            <person name="Spormann A.M."/>
            <person name="Op Den Camp H."/>
            <person name="Overmann J."/>
            <person name="Amann R."/>
            <person name="Jetten M.S.M."/>
            <person name="Mascher T."/>
            <person name="Medema M.H."/>
            <person name="Devos D.P."/>
            <person name="Kaster A.-K."/>
            <person name="Ovreas L."/>
            <person name="Rohde M."/>
            <person name="Galperin M.Y."/>
            <person name="Jogler C."/>
        </authorList>
    </citation>
    <scope>NUCLEOTIDE SEQUENCE [LARGE SCALE GENOMIC DNA]</scope>
    <source>
        <strain evidence="1 2">KOR42</strain>
    </source>
</reference>
<accession>A0A5C5X9S6</accession>
<name>A0A5C5X9S6_9PLAN</name>